<comment type="similarity">
    <text evidence="1 7">Belongs to the CcmH/CycL/Ccl2/NrfF family.</text>
</comment>
<keyword evidence="3 7" id="KW-0479">Metal-binding</keyword>
<organism evidence="9 10">
    <name type="scientific">Hansschlegelia plantiphila</name>
    <dbReference type="NCBI Taxonomy" id="374655"/>
    <lineage>
        <taxon>Bacteria</taxon>
        <taxon>Pseudomonadati</taxon>
        <taxon>Pseudomonadota</taxon>
        <taxon>Alphaproteobacteria</taxon>
        <taxon>Hyphomicrobiales</taxon>
        <taxon>Methylopilaceae</taxon>
        <taxon>Hansschlegelia</taxon>
    </lineage>
</organism>
<evidence type="ECO:0000256" key="1">
    <source>
        <dbReference type="ARBA" id="ARBA00010342"/>
    </source>
</evidence>
<keyword evidence="2 7" id="KW-0349">Heme</keyword>
<keyword evidence="4 7" id="KW-0732">Signal</keyword>
<feature type="signal peptide" evidence="7">
    <location>
        <begin position="1"/>
        <end position="24"/>
    </location>
</feature>
<keyword evidence="7" id="KW-1133">Transmembrane helix</keyword>
<dbReference type="InterPro" id="IPR038297">
    <property type="entry name" value="CcmH/CycL/NrfF/Ccl2_sf"/>
</dbReference>
<keyword evidence="5" id="KW-0201">Cytochrome c-type biogenesis</keyword>
<dbReference type="GO" id="GO:0046872">
    <property type="term" value="F:metal ion binding"/>
    <property type="evidence" value="ECO:0007669"/>
    <property type="project" value="UniProtKB-KW"/>
</dbReference>
<keyword evidence="7" id="KW-0472">Membrane</keyword>
<accession>A0A9W6J190</accession>
<feature type="transmembrane region" description="Helical" evidence="7">
    <location>
        <begin position="108"/>
        <end position="128"/>
    </location>
</feature>
<evidence type="ECO:0000256" key="6">
    <source>
        <dbReference type="ARBA" id="ARBA00023004"/>
    </source>
</evidence>
<dbReference type="GO" id="GO:0017004">
    <property type="term" value="P:cytochrome complex assembly"/>
    <property type="evidence" value="ECO:0007669"/>
    <property type="project" value="UniProtKB-KW"/>
</dbReference>
<evidence type="ECO:0000256" key="4">
    <source>
        <dbReference type="ARBA" id="ARBA00022729"/>
    </source>
</evidence>
<comment type="caution">
    <text evidence="9">The sequence shown here is derived from an EMBL/GenBank/DDBJ whole genome shotgun (WGS) entry which is preliminary data.</text>
</comment>
<evidence type="ECO:0000256" key="7">
    <source>
        <dbReference type="RuleBase" id="RU364112"/>
    </source>
</evidence>
<proteinExistence type="inferred from homology"/>
<reference evidence="9" key="1">
    <citation type="journal article" date="2014" name="Int. J. Syst. Evol. Microbiol.">
        <title>Complete genome sequence of Corynebacterium casei LMG S-19264T (=DSM 44701T), isolated from a smear-ripened cheese.</title>
        <authorList>
            <consortium name="US DOE Joint Genome Institute (JGI-PGF)"/>
            <person name="Walter F."/>
            <person name="Albersmeier A."/>
            <person name="Kalinowski J."/>
            <person name="Ruckert C."/>
        </authorList>
    </citation>
    <scope>NUCLEOTIDE SEQUENCE</scope>
    <source>
        <strain evidence="9">VKM B-2347</strain>
    </source>
</reference>
<keyword evidence="7" id="KW-0812">Transmembrane</keyword>
<keyword evidence="10" id="KW-1185">Reference proteome</keyword>
<evidence type="ECO:0000256" key="5">
    <source>
        <dbReference type="ARBA" id="ARBA00022748"/>
    </source>
</evidence>
<evidence type="ECO:0000313" key="10">
    <source>
        <dbReference type="Proteomes" id="UP001143372"/>
    </source>
</evidence>
<dbReference type="Proteomes" id="UP001143372">
    <property type="component" value="Unassembled WGS sequence"/>
</dbReference>
<sequence length="164" mass="18128">MTARAFVGFFFAILLAFSTAPAFAVQPGEALADPALEARARALGGELRCMVCQNQSIDDSDATLAKDLRLLVRERIKAGDSDEHVLDFLTDRYGDFVLLRPRFRLETLLLWGFAPLLLVAGLLGYLVWAVRSRRRSAPADGLTEAERDRLEALLAREGEGPRPI</sequence>
<evidence type="ECO:0000313" key="9">
    <source>
        <dbReference type="EMBL" id="GLK67926.1"/>
    </source>
</evidence>
<reference evidence="9" key="2">
    <citation type="submission" date="2023-01" db="EMBL/GenBank/DDBJ databases">
        <authorList>
            <person name="Sun Q."/>
            <person name="Evtushenko L."/>
        </authorList>
    </citation>
    <scope>NUCLEOTIDE SEQUENCE</scope>
    <source>
        <strain evidence="9">VKM B-2347</strain>
    </source>
</reference>
<protein>
    <recommendedName>
        <fullName evidence="7">Cytochrome c-type biogenesis protein</fullName>
    </recommendedName>
</protein>
<evidence type="ECO:0000256" key="3">
    <source>
        <dbReference type="ARBA" id="ARBA00022723"/>
    </source>
</evidence>
<comment type="function">
    <text evidence="7">Possible subunit of a heme lyase.</text>
</comment>
<name>A0A9W6J190_9HYPH</name>
<dbReference type="GO" id="GO:0005886">
    <property type="term" value="C:plasma membrane"/>
    <property type="evidence" value="ECO:0007669"/>
    <property type="project" value="TreeGrafter"/>
</dbReference>
<dbReference type="EMBL" id="BSFI01000007">
    <property type="protein sequence ID" value="GLK67926.1"/>
    <property type="molecule type" value="Genomic_DNA"/>
</dbReference>
<dbReference type="Gene3D" id="1.10.8.640">
    <property type="entry name" value="Cytochrome C biogenesis protein"/>
    <property type="match status" value="1"/>
</dbReference>
<dbReference type="PANTHER" id="PTHR47870">
    <property type="entry name" value="CYTOCHROME C-TYPE BIOGENESIS PROTEIN CCMH"/>
    <property type="match status" value="1"/>
</dbReference>
<dbReference type="Pfam" id="PF03918">
    <property type="entry name" value="CcmH"/>
    <property type="match status" value="1"/>
</dbReference>
<feature type="chain" id="PRO_5041011591" description="Cytochrome c-type biogenesis protein" evidence="7">
    <location>
        <begin position="25"/>
        <end position="164"/>
    </location>
</feature>
<dbReference type="AlphaFoldDB" id="A0A9W6J190"/>
<dbReference type="RefSeq" id="WP_271168167.1">
    <property type="nucleotide sequence ID" value="NZ_BSFI01000007.1"/>
</dbReference>
<dbReference type="CDD" id="cd16378">
    <property type="entry name" value="CcmH_N"/>
    <property type="match status" value="1"/>
</dbReference>
<dbReference type="InterPro" id="IPR051263">
    <property type="entry name" value="C-type_cytochrome_biogenesis"/>
</dbReference>
<keyword evidence="6 7" id="KW-0408">Iron</keyword>
<evidence type="ECO:0000256" key="2">
    <source>
        <dbReference type="ARBA" id="ARBA00022617"/>
    </source>
</evidence>
<dbReference type="InterPro" id="IPR005616">
    <property type="entry name" value="CcmH/CycL/Ccl2/NrfF_N"/>
</dbReference>
<dbReference type="PANTHER" id="PTHR47870:SF1">
    <property type="entry name" value="CYTOCHROME C-TYPE BIOGENESIS PROTEIN CCMH"/>
    <property type="match status" value="1"/>
</dbReference>
<evidence type="ECO:0000259" key="8">
    <source>
        <dbReference type="Pfam" id="PF03918"/>
    </source>
</evidence>
<feature type="domain" description="CcmH/CycL/Ccl2/NrfF N-terminal" evidence="8">
    <location>
        <begin position="13"/>
        <end position="154"/>
    </location>
</feature>
<gene>
    <name evidence="9" type="primary">ccmH</name>
    <name evidence="9" type="ORF">GCM10008179_15640</name>
</gene>